<keyword evidence="3" id="KW-1185">Reference proteome</keyword>
<reference evidence="2 3" key="1">
    <citation type="submission" date="2018-03" db="EMBL/GenBank/DDBJ databases">
        <title>Genomic Encyclopedia of Archaeal and Bacterial Type Strains, Phase II (KMG-II): from individual species to whole genera.</title>
        <authorList>
            <person name="Goeker M."/>
        </authorList>
    </citation>
    <scope>NUCLEOTIDE SEQUENCE [LARGE SCALE GENOMIC DNA]</scope>
    <source>
        <strain evidence="2 3">DSM 19711</strain>
    </source>
</reference>
<evidence type="ECO:0000256" key="1">
    <source>
        <dbReference type="SAM" id="Phobius"/>
    </source>
</evidence>
<gene>
    <name evidence="2" type="ORF">CLV37_102286</name>
</gene>
<keyword evidence="1" id="KW-0472">Membrane</keyword>
<evidence type="ECO:0000313" key="2">
    <source>
        <dbReference type="EMBL" id="PRY17326.1"/>
    </source>
</evidence>
<dbReference type="AlphaFoldDB" id="A0A2T0R841"/>
<keyword evidence="1" id="KW-0812">Transmembrane</keyword>
<dbReference type="RefSeq" id="WP_106208009.1">
    <property type="nucleotide sequence ID" value="NZ_PVZF01000002.1"/>
</dbReference>
<protein>
    <submittedName>
        <fullName evidence="2">Uncharacterized protein</fullName>
    </submittedName>
</protein>
<name>A0A2T0R841_9ACTN</name>
<comment type="caution">
    <text evidence="2">The sequence shown here is derived from an EMBL/GenBank/DDBJ whole genome shotgun (WGS) entry which is preliminary data.</text>
</comment>
<sequence>MPAADAGPGAGDLRAPVPFWPGWTVLGVVLLLLAVVVLAWAVRRPRRPRPVAPAPPDPVTEPSPALTAAERRAAALRALAEVEREVRAGTLPARETGHRTAAALRLAATPAATAALAECLPWQFRPRPPQDPAPLLRAARAALEAEA</sequence>
<keyword evidence="1" id="KW-1133">Transmembrane helix</keyword>
<proteinExistence type="predicted"/>
<accession>A0A2T0R841</accession>
<organism evidence="2 3">
    <name type="scientific">Kineococcus rhizosphaerae</name>
    <dbReference type="NCBI Taxonomy" id="559628"/>
    <lineage>
        <taxon>Bacteria</taxon>
        <taxon>Bacillati</taxon>
        <taxon>Actinomycetota</taxon>
        <taxon>Actinomycetes</taxon>
        <taxon>Kineosporiales</taxon>
        <taxon>Kineosporiaceae</taxon>
        <taxon>Kineococcus</taxon>
    </lineage>
</organism>
<dbReference type="EMBL" id="PVZF01000002">
    <property type="protein sequence ID" value="PRY17326.1"/>
    <property type="molecule type" value="Genomic_DNA"/>
</dbReference>
<dbReference type="Proteomes" id="UP000238083">
    <property type="component" value="Unassembled WGS sequence"/>
</dbReference>
<feature type="transmembrane region" description="Helical" evidence="1">
    <location>
        <begin position="20"/>
        <end position="42"/>
    </location>
</feature>
<evidence type="ECO:0000313" key="3">
    <source>
        <dbReference type="Proteomes" id="UP000238083"/>
    </source>
</evidence>